<proteinExistence type="predicted"/>
<name>A0A3R8WA20_9GAMM</name>
<organism evidence="2 3">
    <name type="scientific">Stutzerimonas xanthomarina</name>
    <dbReference type="NCBI Taxonomy" id="271420"/>
    <lineage>
        <taxon>Bacteria</taxon>
        <taxon>Pseudomonadati</taxon>
        <taxon>Pseudomonadota</taxon>
        <taxon>Gammaproteobacteria</taxon>
        <taxon>Pseudomonadales</taxon>
        <taxon>Pseudomonadaceae</taxon>
        <taxon>Stutzerimonas</taxon>
    </lineage>
</organism>
<keyword evidence="1" id="KW-1133">Transmembrane helix</keyword>
<sequence>MLGTPPGTGDLPQPAIADHYDAVLSGYRSQWASLREDSLRPRLREEAKLVTRKRLLIAFEAQPDFNLLIMLPVTALFWYARKIRKCVRTNVRTRLRTAALSKVCVRTCLRTYGCRT</sequence>
<feature type="transmembrane region" description="Helical" evidence="1">
    <location>
        <begin position="65"/>
        <end position="80"/>
    </location>
</feature>
<protein>
    <submittedName>
        <fullName evidence="2">Uncharacterized protein</fullName>
    </submittedName>
</protein>
<gene>
    <name evidence="2" type="ORF">EGJ28_13455</name>
</gene>
<dbReference type="EMBL" id="RHQL01000007">
    <property type="protein sequence ID" value="RRV10867.1"/>
    <property type="molecule type" value="Genomic_DNA"/>
</dbReference>
<evidence type="ECO:0000256" key="1">
    <source>
        <dbReference type="SAM" id="Phobius"/>
    </source>
</evidence>
<comment type="caution">
    <text evidence="2">The sequence shown here is derived from an EMBL/GenBank/DDBJ whole genome shotgun (WGS) entry which is preliminary data.</text>
</comment>
<reference evidence="2 3" key="1">
    <citation type="submission" date="2018-10" db="EMBL/GenBank/DDBJ databases">
        <title>Transmission dynamics of multidrug resistant bacteria on intensive care unit surfaces.</title>
        <authorList>
            <person name="D'Souza A.W."/>
            <person name="Potter R.F."/>
            <person name="Wallace M."/>
            <person name="Shupe A."/>
            <person name="Patel S."/>
            <person name="Sun S."/>
            <person name="Gul D."/>
            <person name="Kwon J.H."/>
            <person name="Andleeb S."/>
            <person name="Burnham C.-A.D."/>
            <person name="Dantas G."/>
        </authorList>
    </citation>
    <scope>NUCLEOTIDE SEQUENCE [LARGE SCALE GENOMIC DNA]</scope>
    <source>
        <strain evidence="2 3">PX_177</strain>
    </source>
</reference>
<dbReference type="AlphaFoldDB" id="A0A3R8WA20"/>
<evidence type="ECO:0000313" key="3">
    <source>
        <dbReference type="Proteomes" id="UP000276506"/>
    </source>
</evidence>
<dbReference type="Proteomes" id="UP000276506">
    <property type="component" value="Unassembled WGS sequence"/>
</dbReference>
<keyword evidence="1" id="KW-0472">Membrane</keyword>
<keyword evidence="1" id="KW-0812">Transmembrane</keyword>
<accession>A0A3R8WA20</accession>
<evidence type="ECO:0000313" key="2">
    <source>
        <dbReference type="EMBL" id="RRV10867.1"/>
    </source>
</evidence>